<dbReference type="PANTHER" id="PTHR13939">
    <property type="entry name" value="NICOTINAMIDE-NUCLEOTIDE AMIDOHYDROLASE PNCC"/>
    <property type="match status" value="1"/>
</dbReference>
<dbReference type="InterPro" id="IPR008136">
    <property type="entry name" value="CinA_C"/>
</dbReference>
<dbReference type="Pfam" id="PF18146">
    <property type="entry name" value="CinA_KH"/>
    <property type="match status" value="1"/>
</dbReference>
<accession>A0AAX3X1A0</accession>
<dbReference type="NCBIfam" id="TIGR00199">
    <property type="entry name" value="PncC_domain"/>
    <property type="match status" value="1"/>
</dbReference>
<feature type="domain" description="MoaB/Mog" evidence="2">
    <location>
        <begin position="4"/>
        <end position="171"/>
    </location>
</feature>
<dbReference type="PIRSF" id="PIRSF006728">
    <property type="entry name" value="CinA"/>
    <property type="match status" value="1"/>
</dbReference>
<dbReference type="Pfam" id="PF00994">
    <property type="entry name" value="MoCF_biosynth"/>
    <property type="match status" value="1"/>
</dbReference>
<evidence type="ECO:0000313" key="3">
    <source>
        <dbReference type="EMBL" id="WHY52833.1"/>
    </source>
</evidence>
<dbReference type="InterPro" id="IPR050101">
    <property type="entry name" value="CinA"/>
</dbReference>
<dbReference type="SMART" id="SM00852">
    <property type="entry name" value="MoCF_biosynth"/>
    <property type="match status" value="1"/>
</dbReference>
<evidence type="ECO:0000259" key="2">
    <source>
        <dbReference type="SMART" id="SM00852"/>
    </source>
</evidence>
<dbReference type="InterPro" id="IPR001453">
    <property type="entry name" value="MoaB/Mog_dom"/>
</dbReference>
<dbReference type="InterPro" id="IPR036425">
    <property type="entry name" value="MoaB/Mog-like_dom_sf"/>
</dbReference>
<dbReference type="NCBIfam" id="NF001813">
    <property type="entry name" value="PRK00549.1"/>
    <property type="match status" value="1"/>
</dbReference>
<dbReference type="Gene3D" id="3.40.980.10">
    <property type="entry name" value="MoaB/Mog-like domain"/>
    <property type="match status" value="1"/>
</dbReference>
<proteinExistence type="inferred from homology"/>
<dbReference type="SUPFAM" id="SSF142433">
    <property type="entry name" value="CinA-like"/>
    <property type="match status" value="1"/>
</dbReference>
<dbReference type="NCBIfam" id="TIGR00177">
    <property type="entry name" value="molyb_syn"/>
    <property type="match status" value="1"/>
</dbReference>
<evidence type="ECO:0000256" key="1">
    <source>
        <dbReference type="HAMAP-Rule" id="MF_00226"/>
    </source>
</evidence>
<dbReference type="NCBIfam" id="TIGR00200">
    <property type="entry name" value="cinA_nterm"/>
    <property type="match status" value="1"/>
</dbReference>
<dbReference type="Gene3D" id="3.90.950.20">
    <property type="entry name" value="CinA-like"/>
    <property type="match status" value="1"/>
</dbReference>
<sequence length="420" mass="45293">MNAEILAVGSELLLGQITNTNAKFISNQLSELGINVYYHTVVGDNAKRLEEAITIAESRADLIIFSGGLGPTKDDLTKETIARHLDISLEFDDVALTYIEQFFAKRGRPMTENNRKQALVLAGCEVLANHHGMAPGMILTKGGRTYILLPGPPKELEPMFQFEAKPKLGALLNAGGVIVSHVMRFYGIGEAELEVRVQAILDTQTNPTVAPLASDGEVTLRVTAKAETVQEAQQLIATKVAEIQALVGEYQYGVDDDSLASKTVEMLLDNQLTISAAESLTAGLFQSELAEISGVGNALTGGVVTYTEEAKISQLGIPKQLLDTHGIVSSECAAAMASAVKQKFGTNIGIGLTGAAGPTAHDHQPVGTVWIGIAIDDEEPITYLLHLSGMRNTNRLRAVKFTCHYLMQLLEERGYTKRYK</sequence>
<dbReference type="PANTHER" id="PTHR13939:SF0">
    <property type="entry name" value="NMN AMIDOHYDROLASE-LIKE PROTEIN YFAY"/>
    <property type="match status" value="1"/>
</dbReference>
<dbReference type="RefSeq" id="WP_283871224.1">
    <property type="nucleotide sequence ID" value="NZ_CP126101.1"/>
</dbReference>
<evidence type="ECO:0000313" key="4">
    <source>
        <dbReference type="Proteomes" id="UP001178322"/>
    </source>
</evidence>
<dbReference type="InterPro" id="IPR036653">
    <property type="entry name" value="CinA-like_C"/>
</dbReference>
<dbReference type="HAMAP" id="MF_00226_B">
    <property type="entry name" value="CinA_B"/>
    <property type="match status" value="1"/>
</dbReference>
<dbReference type="Pfam" id="PF02464">
    <property type="entry name" value="CinA"/>
    <property type="match status" value="1"/>
</dbReference>
<dbReference type="InterPro" id="IPR041424">
    <property type="entry name" value="CinA_KH"/>
</dbReference>
<dbReference type="EMBL" id="CP126101">
    <property type="protein sequence ID" value="WHY52833.1"/>
    <property type="molecule type" value="Genomic_DNA"/>
</dbReference>
<protein>
    <recommendedName>
        <fullName evidence="1">Putative competence-damage inducible protein</fullName>
    </recommendedName>
</protein>
<comment type="similarity">
    <text evidence="1">Belongs to the CinA family.</text>
</comment>
<dbReference type="CDD" id="cd00885">
    <property type="entry name" value="cinA"/>
    <property type="match status" value="1"/>
</dbReference>
<gene>
    <name evidence="1" type="primary">cinA</name>
    <name evidence="3" type="ORF">QNH24_06230</name>
</gene>
<dbReference type="InterPro" id="IPR008135">
    <property type="entry name" value="Competence-induced_CinA"/>
</dbReference>
<reference evidence="3" key="1">
    <citation type="submission" date="2023-05" db="EMBL/GenBank/DDBJ databases">
        <title>Comparative genomics of Bacillaceae isolates and their secondary metabolite potential.</title>
        <authorList>
            <person name="Song L."/>
            <person name="Nielsen L.J."/>
            <person name="Mohite O."/>
            <person name="Xu X."/>
            <person name="Weber T."/>
            <person name="Kovacs A.T."/>
        </authorList>
    </citation>
    <scope>NUCLEOTIDE SEQUENCE</scope>
    <source>
        <strain evidence="3">LY1</strain>
    </source>
</reference>
<name>A0AAX3X1A0_9BACI</name>
<dbReference type="SUPFAM" id="SSF53218">
    <property type="entry name" value="Molybdenum cofactor biosynthesis proteins"/>
    <property type="match status" value="1"/>
</dbReference>
<dbReference type="Gene3D" id="3.30.70.2860">
    <property type="match status" value="1"/>
</dbReference>
<organism evidence="3 4">
    <name type="scientific">Lysinibacillus pakistanensis</name>
    <dbReference type="NCBI Taxonomy" id="759811"/>
    <lineage>
        <taxon>Bacteria</taxon>
        <taxon>Bacillati</taxon>
        <taxon>Bacillota</taxon>
        <taxon>Bacilli</taxon>
        <taxon>Bacillales</taxon>
        <taxon>Bacillaceae</taxon>
        <taxon>Lysinibacillus</taxon>
    </lineage>
</organism>
<dbReference type="AlphaFoldDB" id="A0AAX3X1A0"/>
<dbReference type="Proteomes" id="UP001178322">
    <property type="component" value="Chromosome"/>
</dbReference>